<sequence length="100" mass="11398">MGNTWHADQDNNMRPDVKGLPCPFCGYDHGIAVDTESTDLKGHGVVWSARAYCHECGSQCPSTSITNWPDHPLNEERLYVDWENEREVVNLAVKIWNIRV</sequence>
<protein>
    <recommendedName>
        <fullName evidence="3">Restriction alleviation protein, Lar family</fullName>
    </recommendedName>
</protein>
<proteinExistence type="predicted"/>
<accession>A0A6I4HS88</accession>
<organism evidence="1 2">
    <name type="scientific">Acinetobacter baumannii</name>
    <dbReference type="NCBI Taxonomy" id="470"/>
    <lineage>
        <taxon>Bacteria</taxon>
        <taxon>Pseudomonadati</taxon>
        <taxon>Pseudomonadota</taxon>
        <taxon>Gammaproteobacteria</taxon>
        <taxon>Moraxellales</taxon>
        <taxon>Moraxellaceae</taxon>
        <taxon>Acinetobacter</taxon>
        <taxon>Acinetobacter calcoaceticus/baumannii complex</taxon>
    </lineage>
</organism>
<comment type="caution">
    <text evidence="1">The sequence shown here is derived from an EMBL/GenBank/DDBJ whole genome shotgun (WGS) entry which is preliminary data.</text>
</comment>
<dbReference type="Proteomes" id="UP000439424">
    <property type="component" value="Unassembled WGS sequence"/>
</dbReference>
<dbReference type="EMBL" id="WPIP01000436">
    <property type="protein sequence ID" value="MVM94062.1"/>
    <property type="molecule type" value="Genomic_DNA"/>
</dbReference>
<gene>
    <name evidence="1" type="ORF">GNY86_21245</name>
</gene>
<evidence type="ECO:0000313" key="2">
    <source>
        <dbReference type="Proteomes" id="UP000439424"/>
    </source>
</evidence>
<dbReference type="AlphaFoldDB" id="A0A6I4HS88"/>
<evidence type="ECO:0008006" key="3">
    <source>
        <dbReference type="Google" id="ProtNLM"/>
    </source>
</evidence>
<evidence type="ECO:0000313" key="1">
    <source>
        <dbReference type="EMBL" id="MVM94062.1"/>
    </source>
</evidence>
<dbReference type="RefSeq" id="WP_094273077.1">
    <property type="nucleotide sequence ID" value="NZ_JABLUZ010000002.1"/>
</dbReference>
<reference evidence="1 2" key="1">
    <citation type="submission" date="2019-11" db="EMBL/GenBank/DDBJ databases">
        <title>Multidrug-resistant Acinetobacter baumannii moving toward extensively drug-resistant over fifteen years in South of Brazil.</title>
        <authorList>
            <person name="Fedrigo N.H."/>
            <person name="Cerdeira L."/>
            <person name="Fuga B."/>
            <person name="Marini P.V.B."/>
            <person name="Shinohara D.R."/>
            <person name="Carrara-Marroni F.E."/>
            <person name="Lincopan N."/>
            <person name="Tognim M.C.B."/>
        </authorList>
    </citation>
    <scope>NUCLEOTIDE SEQUENCE [LARGE SCALE GENOMIC DNA]</scope>
    <source>
        <strain evidence="1 2">Ac576</strain>
    </source>
</reference>
<name>A0A6I4HS88_ACIBA</name>